<gene>
    <name evidence="1" type="ORF">LTR37_019020</name>
</gene>
<proteinExistence type="predicted"/>
<protein>
    <submittedName>
        <fullName evidence="1">Uncharacterized protein</fullName>
    </submittedName>
</protein>
<evidence type="ECO:0000313" key="2">
    <source>
        <dbReference type="Proteomes" id="UP001281147"/>
    </source>
</evidence>
<evidence type="ECO:0000313" key="1">
    <source>
        <dbReference type="EMBL" id="KAK3690754.1"/>
    </source>
</evidence>
<comment type="caution">
    <text evidence="1">The sequence shown here is derived from an EMBL/GenBank/DDBJ whole genome shotgun (WGS) entry which is preliminary data.</text>
</comment>
<sequence length="95" mass="10528">MTHEPGETWPRATTYHTEAPGLRDTGELEEGRALQGNRLRDHNMDIMLNNRSSRPLSETETVARWSNTSGAATSTPNKISHVTIEPPSYTHAASK</sequence>
<name>A0ACC3MGI8_9PEZI</name>
<reference evidence="1" key="1">
    <citation type="submission" date="2023-07" db="EMBL/GenBank/DDBJ databases">
        <title>Black Yeasts Isolated from many extreme environments.</title>
        <authorList>
            <person name="Coleine C."/>
            <person name="Stajich J.E."/>
            <person name="Selbmann L."/>
        </authorList>
    </citation>
    <scope>NUCLEOTIDE SEQUENCE</scope>
    <source>
        <strain evidence="1">CCFEE 5714</strain>
    </source>
</reference>
<dbReference type="EMBL" id="JAUTXU010000281">
    <property type="protein sequence ID" value="KAK3690754.1"/>
    <property type="molecule type" value="Genomic_DNA"/>
</dbReference>
<accession>A0ACC3MGI8</accession>
<organism evidence="1 2">
    <name type="scientific">Vermiconidia calcicola</name>
    <dbReference type="NCBI Taxonomy" id="1690605"/>
    <lineage>
        <taxon>Eukaryota</taxon>
        <taxon>Fungi</taxon>
        <taxon>Dikarya</taxon>
        <taxon>Ascomycota</taxon>
        <taxon>Pezizomycotina</taxon>
        <taxon>Dothideomycetes</taxon>
        <taxon>Dothideomycetidae</taxon>
        <taxon>Mycosphaerellales</taxon>
        <taxon>Extremaceae</taxon>
        <taxon>Vermiconidia</taxon>
    </lineage>
</organism>
<dbReference type="Proteomes" id="UP001281147">
    <property type="component" value="Unassembled WGS sequence"/>
</dbReference>
<keyword evidence="2" id="KW-1185">Reference proteome</keyword>